<name>A0A5J6T7F6_9CAUD</name>
<protein>
    <recommendedName>
        <fullName evidence="1">LtfC/p132/Gp6 beta-sandwich domain-containing protein</fullName>
    </recommendedName>
</protein>
<dbReference type="Pfam" id="PF23926">
    <property type="entry name" value="LtfC"/>
    <property type="match status" value="1"/>
</dbReference>
<dbReference type="RefSeq" id="YP_010842496.1">
    <property type="nucleotide sequence ID" value="NC_079141.1"/>
</dbReference>
<dbReference type="EMBL" id="MN310549">
    <property type="protein sequence ID" value="QFG05102.1"/>
    <property type="molecule type" value="Genomic_DNA"/>
</dbReference>
<keyword evidence="3" id="KW-1185">Reference proteome</keyword>
<dbReference type="Proteomes" id="UP000326272">
    <property type="component" value="Segment"/>
</dbReference>
<evidence type="ECO:0000313" key="3">
    <source>
        <dbReference type="Proteomes" id="UP000326272"/>
    </source>
</evidence>
<dbReference type="KEGG" id="vg:80559288"/>
<gene>
    <name evidence="2" type="primary">26</name>
    <name evidence="2" type="ORF">SEA_GIBBOUS_26</name>
</gene>
<dbReference type="GeneID" id="80559288"/>
<reference evidence="2 3" key="1">
    <citation type="submission" date="2019-08" db="EMBL/GenBank/DDBJ databases">
        <authorList>
            <person name="Birge L.R."/>
            <person name="Bivans L.D."/>
            <person name="Blakestad S.M."/>
            <person name="Chesley E.K."/>
            <person name="Frank J.E."/>
            <person name="Hoagland S."/>
            <person name="Hultquist J."/>
            <person name="Lee N.R."/>
            <person name="Pena P.B."/>
            <person name="Ramsey E.P."/>
            <person name="Chia C."/>
            <person name="Gurney S.M.R."/>
            <person name="Garlena R.A."/>
            <person name="Russell D.A."/>
            <person name="Pope W.H."/>
            <person name="Jacobs-Sera D."/>
            <person name="Hatfull G.F."/>
        </authorList>
    </citation>
    <scope>NUCLEOTIDE SEQUENCE [LARGE SCALE GENOMIC DNA]</scope>
</reference>
<accession>A0A5J6T7F6</accession>
<sequence>MSGFDPNEDSLILSEGADYVATFVEQGVVWPPGTTAQIIFPDLSGVGPFSATVTLNGSITDESGQTITGGMASFIIPKASTGAATIPKGTKYRLMLSKAQTYCWFRGKVERQD</sequence>
<evidence type="ECO:0000313" key="2">
    <source>
        <dbReference type="EMBL" id="QFG05102.1"/>
    </source>
</evidence>
<proteinExistence type="predicted"/>
<evidence type="ECO:0000259" key="1">
    <source>
        <dbReference type="Pfam" id="PF23926"/>
    </source>
</evidence>
<dbReference type="InterPro" id="IPR055688">
    <property type="entry name" value="LtfC/p132/Gp6_b-sand"/>
</dbReference>
<organism evidence="2 3">
    <name type="scientific">Gordonia phage Gibbous</name>
    <dbReference type="NCBI Taxonomy" id="2652405"/>
    <lineage>
        <taxon>Viruses</taxon>
        <taxon>Duplodnaviria</taxon>
        <taxon>Heunggongvirae</taxon>
        <taxon>Uroviricota</taxon>
        <taxon>Caudoviricetes</taxon>
        <taxon>Aziravirus</taxon>
        <taxon>Aziravirus gibbous</taxon>
    </lineage>
</organism>
<feature type="domain" description="LtfC/p132/Gp6 beta-sandwich" evidence="1">
    <location>
        <begin position="5"/>
        <end position="112"/>
    </location>
</feature>